<evidence type="ECO:0000313" key="2">
    <source>
        <dbReference type="EMBL" id="MBW0582357.1"/>
    </source>
</evidence>
<dbReference type="Proteomes" id="UP000765509">
    <property type="component" value="Unassembled WGS sequence"/>
</dbReference>
<accession>A0A9Q3KK46</accession>
<protein>
    <submittedName>
        <fullName evidence="2">Uncharacterized protein</fullName>
    </submittedName>
</protein>
<dbReference type="AlphaFoldDB" id="A0A9Q3KK46"/>
<feature type="region of interest" description="Disordered" evidence="1">
    <location>
        <begin position="60"/>
        <end position="91"/>
    </location>
</feature>
<keyword evidence="3" id="KW-1185">Reference proteome</keyword>
<sequence length="91" mass="9492">MLKTTFKCHGEDDEEEDSDGAEVVLALVGGSEGTGGKHLAQSNQPDPSLLAIMQQMTQSMAKLQDSSSSEAYGPLSCNTPSIKAPACFDGT</sequence>
<proteinExistence type="predicted"/>
<feature type="region of interest" description="Disordered" evidence="1">
    <location>
        <begin position="1"/>
        <end position="20"/>
    </location>
</feature>
<name>A0A9Q3KK46_9BASI</name>
<reference evidence="2" key="1">
    <citation type="submission" date="2021-03" db="EMBL/GenBank/DDBJ databases">
        <title>Draft genome sequence of rust myrtle Austropuccinia psidii MF-1, a brazilian biotype.</title>
        <authorList>
            <person name="Quecine M.C."/>
            <person name="Pachon D.M.R."/>
            <person name="Bonatelli M.L."/>
            <person name="Correr F.H."/>
            <person name="Franceschini L.M."/>
            <person name="Leite T.F."/>
            <person name="Margarido G.R.A."/>
            <person name="Almeida C.A."/>
            <person name="Ferrarezi J.A."/>
            <person name="Labate C.A."/>
        </authorList>
    </citation>
    <scope>NUCLEOTIDE SEQUENCE</scope>
    <source>
        <strain evidence="2">MF-1</strain>
    </source>
</reference>
<dbReference type="EMBL" id="AVOT02112313">
    <property type="protein sequence ID" value="MBW0582357.1"/>
    <property type="molecule type" value="Genomic_DNA"/>
</dbReference>
<evidence type="ECO:0000256" key="1">
    <source>
        <dbReference type="SAM" id="MobiDB-lite"/>
    </source>
</evidence>
<organism evidence="2 3">
    <name type="scientific">Austropuccinia psidii MF-1</name>
    <dbReference type="NCBI Taxonomy" id="1389203"/>
    <lineage>
        <taxon>Eukaryota</taxon>
        <taxon>Fungi</taxon>
        <taxon>Dikarya</taxon>
        <taxon>Basidiomycota</taxon>
        <taxon>Pucciniomycotina</taxon>
        <taxon>Pucciniomycetes</taxon>
        <taxon>Pucciniales</taxon>
        <taxon>Sphaerophragmiaceae</taxon>
        <taxon>Austropuccinia</taxon>
    </lineage>
</organism>
<evidence type="ECO:0000313" key="3">
    <source>
        <dbReference type="Proteomes" id="UP000765509"/>
    </source>
</evidence>
<feature type="compositionally biased region" description="Acidic residues" evidence="1">
    <location>
        <begin position="11"/>
        <end position="20"/>
    </location>
</feature>
<gene>
    <name evidence="2" type="ORF">O181_122072</name>
</gene>
<feature type="compositionally biased region" description="Polar residues" evidence="1">
    <location>
        <begin position="60"/>
        <end position="81"/>
    </location>
</feature>
<comment type="caution">
    <text evidence="2">The sequence shown here is derived from an EMBL/GenBank/DDBJ whole genome shotgun (WGS) entry which is preliminary data.</text>
</comment>